<feature type="compositionally biased region" description="Low complexity" evidence="1">
    <location>
        <begin position="131"/>
        <end position="142"/>
    </location>
</feature>
<accession>A0ABP0P649</accession>
<gene>
    <name evidence="2" type="ORF">SCF082_LOCUS35307</name>
</gene>
<evidence type="ECO:0000313" key="2">
    <source>
        <dbReference type="EMBL" id="CAK9071241.1"/>
    </source>
</evidence>
<organism evidence="2 3">
    <name type="scientific">Durusdinium trenchii</name>
    <dbReference type="NCBI Taxonomy" id="1381693"/>
    <lineage>
        <taxon>Eukaryota</taxon>
        <taxon>Sar</taxon>
        <taxon>Alveolata</taxon>
        <taxon>Dinophyceae</taxon>
        <taxon>Suessiales</taxon>
        <taxon>Symbiodiniaceae</taxon>
        <taxon>Durusdinium</taxon>
    </lineage>
</organism>
<dbReference type="Proteomes" id="UP001642464">
    <property type="component" value="Unassembled WGS sequence"/>
</dbReference>
<dbReference type="EMBL" id="CAXAMM010033336">
    <property type="protein sequence ID" value="CAK9071241.1"/>
    <property type="molecule type" value="Genomic_DNA"/>
</dbReference>
<protein>
    <submittedName>
        <fullName evidence="2">Uncharacterized protein</fullName>
    </submittedName>
</protein>
<evidence type="ECO:0000313" key="3">
    <source>
        <dbReference type="Proteomes" id="UP001642464"/>
    </source>
</evidence>
<feature type="region of interest" description="Disordered" evidence="1">
    <location>
        <begin position="206"/>
        <end position="375"/>
    </location>
</feature>
<feature type="region of interest" description="Disordered" evidence="1">
    <location>
        <begin position="1"/>
        <end position="186"/>
    </location>
</feature>
<comment type="caution">
    <text evidence="2">The sequence shown here is derived from an EMBL/GenBank/DDBJ whole genome shotgun (WGS) entry which is preliminary data.</text>
</comment>
<evidence type="ECO:0000256" key="1">
    <source>
        <dbReference type="SAM" id="MobiDB-lite"/>
    </source>
</evidence>
<sequence>MHEFGEEHDDASAVLVKRLESRHATVGQPQGYGGGSGSPQEAAATGGRCDKAEGRAPRAELGRNSESPKELDLQIGRRPDTAPKEERPTLPAIPRRPTEPRPKGGPKARGAGTGAASRADSPEEDLRIGTAPASGRGSAASGRMRRQGSLPSPRAKLVGRQSSEVEQLIVSDASSAGGAGSPVSDSPVVWVSREMLPTLAPAAAFPVEQADELDELMDGPTVEDLPPHPQSRERSSSLQVPSSASDSQSSESEDLVTTGRLGSEVTHDSVTDVCTDGVSHVERGGPDEVEKTKRKSGSKRSQSTCSDLEDASPRKHAARDRSARRMSSSSATSAAASDPSSVRRSSRSSSPSERRRTERKRLRARLTANMPERKTSKVSFLRKAWSQARCALLGLREPEVEDDNDPRAKGLRGWDAARALRVGTGAALNHSKNIIHLVKQAAEEAYHRHAVQKAIIEEIGGTLRGSMANVSTEMDETIGDVLADLTRLKWLEMTEVGALICEAVLNFEEEEGVTSPESLRRCAGSIEFDGKPGSTGLVLCGVP</sequence>
<feature type="compositionally biased region" description="Basic and acidic residues" evidence="1">
    <location>
        <begin position="48"/>
        <end position="88"/>
    </location>
</feature>
<reference evidence="2 3" key="1">
    <citation type="submission" date="2024-02" db="EMBL/GenBank/DDBJ databases">
        <authorList>
            <person name="Chen Y."/>
            <person name="Shah S."/>
            <person name="Dougan E. K."/>
            <person name="Thang M."/>
            <person name="Chan C."/>
        </authorList>
    </citation>
    <scope>NUCLEOTIDE SEQUENCE [LARGE SCALE GENOMIC DNA]</scope>
</reference>
<name>A0ABP0P649_9DINO</name>
<feature type="compositionally biased region" description="Basic residues" evidence="1">
    <location>
        <begin position="314"/>
        <end position="324"/>
    </location>
</feature>
<feature type="compositionally biased region" description="Low complexity" evidence="1">
    <location>
        <begin position="236"/>
        <end position="250"/>
    </location>
</feature>
<keyword evidence="3" id="KW-1185">Reference proteome</keyword>
<feature type="compositionally biased region" description="Basic and acidic residues" evidence="1">
    <location>
        <begin position="279"/>
        <end position="291"/>
    </location>
</feature>
<feature type="compositionally biased region" description="Low complexity" evidence="1">
    <location>
        <begin position="170"/>
        <end position="186"/>
    </location>
</feature>
<feature type="compositionally biased region" description="Low complexity" evidence="1">
    <location>
        <begin position="108"/>
        <end position="119"/>
    </location>
</feature>
<feature type="compositionally biased region" description="Low complexity" evidence="1">
    <location>
        <begin position="325"/>
        <end position="351"/>
    </location>
</feature>
<proteinExistence type="predicted"/>